<sequence length="114" mass="12802">MKRECLSGVTTTQRKECGGGGQGGGGDRRHLPDCGKGERKIKDEEEEDTCQTVREVKHRDLNIGWLVEVAKWPGPYPLHSHTSTIYVRVRTCPSVYPMQDTTNTMHSQVRTAFS</sequence>
<evidence type="ECO:0000313" key="3">
    <source>
        <dbReference type="Proteomes" id="UP000270924"/>
    </source>
</evidence>
<evidence type="ECO:0000313" key="2">
    <source>
        <dbReference type="EMBL" id="VDM20365.1"/>
    </source>
</evidence>
<evidence type="ECO:0000256" key="1">
    <source>
        <dbReference type="SAM" id="MobiDB-lite"/>
    </source>
</evidence>
<accession>A0A3P7GFE1</accession>
<protein>
    <submittedName>
        <fullName evidence="2">Uncharacterized protein</fullName>
    </submittedName>
</protein>
<proteinExistence type="predicted"/>
<gene>
    <name evidence="2" type="ORF">WBA_LOCUS11221</name>
</gene>
<dbReference type="EMBL" id="UYWW01012295">
    <property type="protein sequence ID" value="VDM20365.1"/>
    <property type="molecule type" value="Genomic_DNA"/>
</dbReference>
<feature type="region of interest" description="Disordered" evidence="1">
    <location>
        <begin position="1"/>
        <end position="47"/>
    </location>
</feature>
<organism evidence="2 3">
    <name type="scientific">Wuchereria bancrofti</name>
    <dbReference type="NCBI Taxonomy" id="6293"/>
    <lineage>
        <taxon>Eukaryota</taxon>
        <taxon>Metazoa</taxon>
        <taxon>Ecdysozoa</taxon>
        <taxon>Nematoda</taxon>
        <taxon>Chromadorea</taxon>
        <taxon>Rhabditida</taxon>
        <taxon>Spirurina</taxon>
        <taxon>Spiruromorpha</taxon>
        <taxon>Filarioidea</taxon>
        <taxon>Onchocercidae</taxon>
        <taxon>Wuchereria</taxon>
    </lineage>
</organism>
<dbReference type="Proteomes" id="UP000270924">
    <property type="component" value="Unassembled WGS sequence"/>
</dbReference>
<keyword evidence="3" id="KW-1185">Reference proteome</keyword>
<dbReference type="AlphaFoldDB" id="A0A3P7GFE1"/>
<dbReference type="InParanoid" id="A0A3P7GFE1"/>
<name>A0A3P7GFE1_WUCBA</name>
<feature type="compositionally biased region" description="Basic and acidic residues" evidence="1">
    <location>
        <begin position="26"/>
        <end position="43"/>
    </location>
</feature>
<reference evidence="2 3" key="1">
    <citation type="submission" date="2018-11" db="EMBL/GenBank/DDBJ databases">
        <authorList>
            <consortium name="Pathogen Informatics"/>
        </authorList>
    </citation>
    <scope>NUCLEOTIDE SEQUENCE [LARGE SCALE GENOMIC DNA]</scope>
</reference>